<comment type="caution">
    <text evidence="1">The sequence shown here is derived from an EMBL/GenBank/DDBJ whole genome shotgun (WGS) entry which is preliminary data.</text>
</comment>
<evidence type="ECO:0000313" key="1">
    <source>
        <dbReference type="EMBL" id="MQM18460.1"/>
    </source>
</evidence>
<reference evidence="1" key="1">
    <citation type="submission" date="2017-07" db="EMBL/GenBank/DDBJ databases">
        <title>Taro Niue Genome Assembly and Annotation.</title>
        <authorList>
            <person name="Atibalentja N."/>
            <person name="Keating K."/>
            <person name="Fields C.J."/>
        </authorList>
    </citation>
    <scope>NUCLEOTIDE SEQUENCE</scope>
    <source>
        <strain evidence="1">Niue_2</strain>
        <tissue evidence="1">Leaf</tissue>
    </source>
</reference>
<protein>
    <submittedName>
        <fullName evidence="1">Uncharacterized protein</fullName>
    </submittedName>
</protein>
<dbReference type="OrthoDB" id="785061at2759"/>
<dbReference type="Proteomes" id="UP000652761">
    <property type="component" value="Unassembled WGS sequence"/>
</dbReference>
<organism evidence="1 2">
    <name type="scientific">Colocasia esculenta</name>
    <name type="common">Wild taro</name>
    <name type="synonym">Arum esculentum</name>
    <dbReference type="NCBI Taxonomy" id="4460"/>
    <lineage>
        <taxon>Eukaryota</taxon>
        <taxon>Viridiplantae</taxon>
        <taxon>Streptophyta</taxon>
        <taxon>Embryophyta</taxon>
        <taxon>Tracheophyta</taxon>
        <taxon>Spermatophyta</taxon>
        <taxon>Magnoliopsida</taxon>
        <taxon>Liliopsida</taxon>
        <taxon>Araceae</taxon>
        <taxon>Aroideae</taxon>
        <taxon>Colocasieae</taxon>
        <taxon>Colocasia</taxon>
    </lineage>
</organism>
<accession>A0A843XGX5</accession>
<gene>
    <name evidence="1" type="ORF">Taro_051453</name>
</gene>
<name>A0A843XGX5_COLES</name>
<proteinExistence type="predicted"/>
<evidence type="ECO:0000313" key="2">
    <source>
        <dbReference type="Proteomes" id="UP000652761"/>
    </source>
</evidence>
<keyword evidence="2" id="KW-1185">Reference proteome</keyword>
<dbReference type="EMBL" id="NMUH01008208">
    <property type="protein sequence ID" value="MQM18460.1"/>
    <property type="molecule type" value="Genomic_DNA"/>
</dbReference>
<sequence length="129" mass="13066">MAGEGGIIHRVPWDIKRPPPLKAHAGTSPCAAAAPMGARPDDMDTCCCCSCSCSFFLRFLAPASSPSVVAAAEEGDYVGTFSLPPTETAMAGTVPVPVVAMMAGIKGLTSAGKFVGGKHPLSEGTEVVS</sequence>
<dbReference type="AlphaFoldDB" id="A0A843XGX5"/>